<evidence type="ECO:0000313" key="3">
    <source>
        <dbReference type="EMBL" id="KXA91276.1"/>
    </source>
</evidence>
<sequence length="81" mass="9397">MEIVKVTKKGQATIPKHLRDKYGLEDSVLVEDAEDGVLIRPVPKISEKRGSLSHLFEKSARETLKEARKEEEKREKRLERI</sequence>
<proteinExistence type="predicted"/>
<dbReference type="SMART" id="SM00966">
    <property type="entry name" value="SpoVT_AbrB"/>
    <property type="match status" value="1"/>
</dbReference>
<keyword evidence="4" id="KW-1185">Reference proteome</keyword>
<organism evidence="3 4">
    <name type="scientific">candidate division MSBL1 archaeon SCGC-AAA259A05</name>
    <dbReference type="NCBI Taxonomy" id="1698259"/>
    <lineage>
        <taxon>Archaea</taxon>
        <taxon>Methanobacteriati</taxon>
        <taxon>Methanobacteriota</taxon>
        <taxon>candidate division MSBL1</taxon>
    </lineage>
</organism>
<dbReference type="GO" id="GO:0003677">
    <property type="term" value="F:DNA binding"/>
    <property type="evidence" value="ECO:0007669"/>
    <property type="project" value="InterPro"/>
</dbReference>
<dbReference type="EMBL" id="LHXJ01000014">
    <property type="protein sequence ID" value="KXA91276.1"/>
    <property type="molecule type" value="Genomic_DNA"/>
</dbReference>
<dbReference type="Gene3D" id="2.10.260.10">
    <property type="match status" value="1"/>
</dbReference>
<reference evidence="3 4" key="1">
    <citation type="journal article" date="2016" name="Sci. Rep.">
        <title>Metabolic traits of an uncultured archaeal lineage -MSBL1- from brine pools of the Red Sea.</title>
        <authorList>
            <person name="Mwirichia R."/>
            <person name="Alam I."/>
            <person name="Rashid M."/>
            <person name="Vinu M."/>
            <person name="Ba-Alawi W."/>
            <person name="Anthony Kamau A."/>
            <person name="Kamanda Ngugi D."/>
            <person name="Goker M."/>
            <person name="Klenk H.P."/>
            <person name="Bajic V."/>
            <person name="Stingl U."/>
        </authorList>
    </citation>
    <scope>NUCLEOTIDE SEQUENCE [LARGE SCALE GENOMIC DNA]</scope>
    <source>
        <strain evidence="3">SCGC-AAA259A05</strain>
    </source>
</reference>
<dbReference type="SUPFAM" id="SSF89447">
    <property type="entry name" value="AbrB/MazE/MraZ-like"/>
    <property type="match status" value="1"/>
</dbReference>
<dbReference type="NCBIfam" id="TIGR01439">
    <property type="entry name" value="lp_hng_hel_AbrB"/>
    <property type="match status" value="1"/>
</dbReference>
<gene>
    <name evidence="3" type="ORF">AKJ57_01785</name>
</gene>
<protein>
    <recommendedName>
        <fullName evidence="2">SpoVT-AbrB domain-containing protein</fullName>
    </recommendedName>
</protein>
<evidence type="ECO:0000313" key="4">
    <source>
        <dbReference type="Proteomes" id="UP000070163"/>
    </source>
</evidence>
<dbReference type="Pfam" id="PF04014">
    <property type="entry name" value="MazE_antitoxin"/>
    <property type="match status" value="1"/>
</dbReference>
<evidence type="ECO:0000256" key="1">
    <source>
        <dbReference type="SAM" id="MobiDB-lite"/>
    </source>
</evidence>
<accession>A0A133UAQ9</accession>
<dbReference type="InterPro" id="IPR007159">
    <property type="entry name" value="SpoVT-AbrB_dom"/>
</dbReference>
<dbReference type="AlphaFoldDB" id="A0A133UAQ9"/>
<feature type="domain" description="SpoVT-AbrB" evidence="2">
    <location>
        <begin position="4"/>
        <end position="47"/>
    </location>
</feature>
<comment type="caution">
    <text evidence="3">The sequence shown here is derived from an EMBL/GenBank/DDBJ whole genome shotgun (WGS) entry which is preliminary data.</text>
</comment>
<name>A0A133UAQ9_9EURY</name>
<feature type="region of interest" description="Disordered" evidence="1">
    <location>
        <begin position="62"/>
        <end position="81"/>
    </location>
</feature>
<evidence type="ECO:0000259" key="2">
    <source>
        <dbReference type="SMART" id="SM00966"/>
    </source>
</evidence>
<dbReference type="Proteomes" id="UP000070163">
    <property type="component" value="Unassembled WGS sequence"/>
</dbReference>
<dbReference type="InterPro" id="IPR037914">
    <property type="entry name" value="SpoVT-AbrB_sf"/>
</dbReference>